<feature type="transmembrane region" description="Helical" evidence="5">
    <location>
        <begin position="104"/>
        <end position="124"/>
    </location>
</feature>
<dbReference type="InterPro" id="IPR002293">
    <property type="entry name" value="AA/rel_permease1"/>
</dbReference>
<dbReference type="PIRSF" id="PIRSF006060">
    <property type="entry name" value="AA_transporter"/>
    <property type="match status" value="1"/>
</dbReference>
<keyword evidence="2 5" id="KW-0812">Transmembrane</keyword>
<feature type="transmembrane region" description="Helical" evidence="5">
    <location>
        <begin position="12"/>
        <end position="36"/>
    </location>
</feature>
<dbReference type="PANTHER" id="PTHR11785">
    <property type="entry name" value="AMINO ACID TRANSPORTER"/>
    <property type="match status" value="1"/>
</dbReference>
<evidence type="ECO:0000313" key="6">
    <source>
        <dbReference type="EMBL" id="XBH01036.1"/>
    </source>
</evidence>
<reference evidence="6" key="1">
    <citation type="submission" date="2024-05" db="EMBL/GenBank/DDBJ databases">
        <title>Planctomycetes of the genus Singulisphaera possess chitinolytic capabilities.</title>
        <authorList>
            <person name="Ivanova A."/>
        </authorList>
    </citation>
    <scope>NUCLEOTIDE SEQUENCE</scope>
    <source>
        <strain evidence="6">Ch08T</strain>
    </source>
</reference>
<dbReference type="GO" id="GO:0015179">
    <property type="term" value="F:L-amino acid transmembrane transporter activity"/>
    <property type="evidence" value="ECO:0007669"/>
    <property type="project" value="TreeGrafter"/>
</dbReference>
<dbReference type="AlphaFoldDB" id="A0AAU7C8D8"/>
<evidence type="ECO:0000256" key="3">
    <source>
        <dbReference type="ARBA" id="ARBA00022989"/>
    </source>
</evidence>
<evidence type="ECO:0000256" key="2">
    <source>
        <dbReference type="ARBA" id="ARBA00022692"/>
    </source>
</evidence>
<feature type="transmembrane region" description="Helical" evidence="5">
    <location>
        <begin position="465"/>
        <end position="481"/>
    </location>
</feature>
<dbReference type="RefSeq" id="WP_406693721.1">
    <property type="nucleotide sequence ID" value="NZ_CP155447.1"/>
</dbReference>
<evidence type="ECO:0000256" key="5">
    <source>
        <dbReference type="SAM" id="Phobius"/>
    </source>
</evidence>
<comment type="subcellular location">
    <subcellularLocation>
        <location evidence="1">Membrane</location>
        <topology evidence="1">Multi-pass membrane protein</topology>
    </subcellularLocation>
</comment>
<feature type="transmembrane region" description="Helical" evidence="5">
    <location>
        <begin position="351"/>
        <end position="373"/>
    </location>
</feature>
<feature type="transmembrane region" description="Helical" evidence="5">
    <location>
        <begin position="435"/>
        <end position="453"/>
    </location>
</feature>
<feature type="transmembrane region" description="Helical" evidence="5">
    <location>
        <begin position="82"/>
        <end position="98"/>
    </location>
</feature>
<dbReference type="PANTHER" id="PTHR11785:SF512">
    <property type="entry name" value="SOBREMESA, ISOFORM B"/>
    <property type="match status" value="1"/>
</dbReference>
<dbReference type="EMBL" id="CP155447">
    <property type="protein sequence ID" value="XBH01036.1"/>
    <property type="molecule type" value="Genomic_DNA"/>
</dbReference>
<dbReference type="Gene3D" id="1.20.1740.10">
    <property type="entry name" value="Amino acid/polyamine transporter I"/>
    <property type="match status" value="1"/>
</dbReference>
<feature type="transmembrane region" description="Helical" evidence="5">
    <location>
        <begin position="240"/>
        <end position="265"/>
    </location>
</feature>
<protein>
    <submittedName>
        <fullName evidence="6">Amino acid permease</fullName>
    </submittedName>
</protein>
<feature type="transmembrane region" description="Helical" evidence="5">
    <location>
        <begin position="136"/>
        <end position="163"/>
    </location>
</feature>
<name>A0AAU7C8D8_9BACT</name>
<dbReference type="GO" id="GO:0016020">
    <property type="term" value="C:membrane"/>
    <property type="evidence" value="ECO:0007669"/>
    <property type="project" value="UniProtKB-SubCell"/>
</dbReference>
<accession>A0AAU7C8D8</accession>
<evidence type="ECO:0000256" key="1">
    <source>
        <dbReference type="ARBA" id="ARBA00004141"/>
    </source>
</evidence>
<keyword evidence="3 5" id="KW-1133">Transmembrane helix</keyword>
<feature type="transmembrane region" description="Helical" evidence="5">
    <location>
        <begin position="200"/>
        <end position="220"/>
    </location>
</feature>
<feature type="transmembrane region" description="Helical" evidence="5">
    <location>
        <begin position="400"/>
        <end position="423"/>
    </location>
</feature>
<dbReference type="InterPro" id="IPR050598">
    <property type="entry name" value="AminoAcid_Transporter"/>
</dbReference>
<evidence type="ECO:0000256" key="4">
    <source>
        <dbReference type="ARBA" id="ARBA00023136"/>
    </source>
</evidence>
<organism evidence="6">
    <name type="scientific">Singulisphaera sp. Ch08</name>
    <dbReference type="NCBI Taxonomy" id="3120278"/>
    <lineage>
        <taxon>Bacteria</taxon>
        <taxon>Pseudomonadati</taxon>
        <taxon>Planctomycetota</taxon>
        <taxon>Planctomycetia</taxon>
        <taxon>Isosphaerales</taxon>
        <taxon>Isosphaeraceae</taxon>
        <taxon>Singulisphaera</taxon>
    </lineage>
</organism>
<sequence length="493" mass="52320">MSEMTTREFTKLPRVLGPVQALCVIVGSVIGSGIFIVPAEVARDVPNISGIVLVWIIGGMFSLAGAMTLAELGAMIPRAGGLYVYLRAAYGALPAFLFGWTEFLIMRTGSMATLAAAFATYFANLAPPPANIRGEIWQAGAAVAAIAVVTTINVLGTAIGGWVQVAGTALKVGGLITLITLPLVLGGGETANLSPLFPSSLNLSLLGGMMAAMVGVLWAYDGWVNLTSLAEEVRDPGRNIPKALVLGMGALIGLYLAMTLAYHLVLPLTDIAALAEVKQGDKAVAALYCYRLLGNKGVVAISFLVMCSTFISLNGNALTGPRAYFAMARDGLFPMRICRIHPRFQTPSNAIMAQGTWAILLTVIGTALIVAPAPGPDSGLPDLVVAAWAKLNKTPLYKLLYTYVIFGANMFNMLAIGSVFVLRKKRPDMPRPYRAWGYPFTPLLFLMASLFLMGDMLRSTPAESMAGLLIVILGLPAYWVFSRNGSKVVVDEP</sequence>
<dbReference type="Pfam" id="PF13520">
    <property type="entry name" value="AA_permease_2"/>
    <property type="match status" value="1"/>
</dbReference>
<proteinExistence type="predicted"/>
<feature type="transmembrane region" description="Helical" evidence="5">
    <location>
        <begin position="48"/>
        <end position="70"/>
    </location>
</feature>
<feature type="transmembrane region" description="Helical" evidence="5">
    <location>
        <begin position="169"/>
        <end position="188"/>
    </location>
</feature>
<gene>
    <name evidence="6" type="ORF">V5E97_22055</name>
</gene>
<keyword evidence="4 5" id="KW-0472">Membrane</keyword>